<name>A0AAX3SH43_9BURK</name>
<sequence length="142" mass="15707">MRDAPQVLSRAEIDAADRILKALKGLAPEEAERVLAHVQARLDEAEGGDVMFARGIAGPNGALDTCMKTWVDSGTAELFRRRAAMRKQNSSACQRDCIYLLVHEKTYTLMVAEKALHDADAMDLREHLTGPFPARKFWGPGQ</sequence>
<proteinExistence type="predicted"/>
<evidence type="ECO:0000313" key="1">
    <source>
        <dbReference type="EMBL" id="WFF79318.1"/>
    </source>
</evidence>
<dbReference type="EMBL" id="CP120956">
    <property type="protein sequence ID" value="WFF79318.1"/>
    <property type="molecule type" value="Genomic_DNA"/>
</dbReference>
<dbReference type="RefSeq" id="WP_277848718.1">
    <property type="nucleotide sequence ID" value="NZ_CP120956.1"/>
</dbReference>
<evidence type="ECO:0000313" key="2">
    <source>
        <dbReference type="Proteomes" id="UP001219066"/>
    </source>
</evidence>
<gene>
    <name evidence="1" type="ORF">PYR84_20530</name>
</gene>
<protein>
    <submittedName>
        <fullName evidence="1">Uncharacterized protein</fullName>
    </submittedName>
</protein>
<dbReference type="AlphaFoldDB" id="A0AAX3SH43"/>
<organism evidence="1 2">
    <name type="scientific">Delftia tsuruhatensis</name>
    <dbReference type="NCBI Taxonomy" id="180282"/>
    <lineage>
        <taxon>Bacteria</taxon>
        <taxon>Pseudomonadati</taxon>
        <taxon>Pseudomonadota</taxon>
        <taxon>Betaproteobacteria</taxon>
        <taxon>Burkholderiales</taxon>
        <taxon>Comamonadaceae</taxon>
        <taxon>Delftia</taxon>
    </lineage>
</organism>
<dbReference type="Proteomes" id="UP001219066">
    <property type="component" value="Chromosome"/>
</dbReference>
<accession>A0AAX3SH43</accession>
<reference evidence="1" key="1">
    <citation type="submission" date="2023-03" db="EMBL/GenBank/DDBJ databases">
        <title>Synergistic degradation of erythromycin by symbiotic bacteria Ery-6A and Ery-6B and application in simulated water remediation.</title>
        <authorList>
            <person name="Xu S."/>
        </authorList>
    </citation>
    <scope>NUCLEOTIDE SEQUENCE</scope>
    <source>
        <strain evidence="1">Ery-6A</strain>
    </source>
</reference>